<dbReference type="InterPro" id="IPR018485">
    <property type="entry name" value="FGGY_C"/>
</dbReference>
<dbReference type="NCBIfam" id="TIGR01311">
    <property type="entry name" value="glycerol_kin"/>
    <property type="match status" value="1"/>
</dbReference>
<protein>
    <recommendedName>
        <fullName evidence="7">ATP:glycerol 3-phosphotransferase</fullName>
    </recommendedName>
</protein>
<sequence length="503" mass="56218">MKSNKYVIALDQGTTSCRSVIINAQGSIEHVEKNQIVQIFPQTSWVEQDANLIWNTQLSTLLSVCAHANLQPDQIACLGITNQRETIVCWNKKTGMPLYNAIVWQDQRTADVCRALEGYAPIIKAKTGLVLNAYFSASKIAWILKNVPAAHEALKNNDLLCGTIDSWLIWKLTKGKVHATDVSNASRTLLFNIHTLQYDQELLDLFDIPLAILPEVKPSGSLFGYVDPSLWGVNNDVQVPITGVLGDQQASLFGHLCLQPGMVKNTYGTGCFMLANTGHQIINSQHHLLSTVAWQIENEPTVYALEGSVFIAGAAIEWLKDGLRIIYNAKECDFYSNLVKDQENPVYLVPSFYGLGAPYWNSYAKGAIFGLDLDTKREHIVWACLQSIAYQTSDLLKAMQDDLALDFQEIKVDGGVSQSTSLMQFQSDIVQKVIHVHKEMETTSLGAGYLAGYVNGFFANFDQLQDQKNAYNEYTPNMDTSVAKHHLKKWNQAIQRVFDWSKE</sequence>
<dbReference type="PANTHER" id="PTHR10196:SF69">
    <property type="entry name" value="GLYCEROL KINASE"/>
    <property type="match status" value="1"/>
</dbReference>
<dbReference type="GO" id="GO:0004370">
    <property type="term" value="F:glycerol kinase activity"/>
    <property type="evidence" value="ECO:0007669"/>
    <property type="project" value="UniProtKB-EC"/>
</dbReference>
<feature type="domain" description="Carbohydrate kinase FGGY C-terminal" evidence="9">
    <location>
        <begin position="264"/>
        <end position="453"/>
    </location>
</feature>
<dbReference type="CDD" id="cd07786">
    <property type="entry name" value="FGGY_EcGK_like"/>
    <property type="match status" value="1"/>
</dbReference>
<dbReference type="NCBIfam" id="NF000756">
    <property type="entry name" value="PRK00047.1"/>
    <property type="match status" value="1"/>
</dbReference>
<keyword evidence="3" id="KW-0547">Nucleotide-binding</keyword>
<dbReference type="PANTHER" id="PTHR10196">
    <property type="entry name" value="SUGAR KINASE"/>
    <property type="match status" value="1"/>
</dbReference>
<comment type="caution">
    <text evidence="10">The sequence shown here is derived from an EMBL/GenBank/DDBJ whole genome shotgun (WGS) entry which is preliminary data.</text>
</comment>
<dbReference type="EMBL" id="JAOXHL010000002">
    <property type="protein sequence ID" value="MCV3728568.1"/>
    <property type="molecule type" value="Genomic_DNA"/>
</dbReference>
<dbReference type="Proteomes" id="UP001208245">
    <property type="component" value="Unassembled WGS sequence"/>
</dbReference>
<dbReference type="InterPro" id="IPR018484">
    <property type="entry name" value="FGGY_N"/>
</dbReference>
<comment type="similarity">
    <text evidence="1">Belongs to the FGGY kinase family.</text>
</comment>
<dbReference type="InterPro" id="IPR000577">
    <property type="entry name" value="Carb_kinase_FGGY"/>
</dbReference>
<dbReference type="Pfam" id="PF02782">
    <property type="entry name" value="FGGY_C"/>
    <property type="match status" value="1"/>
</dbReference>
<dbReference type="PIRSF" id="PIRSF000538">
    <property type="entry name" value="GlpK"/>
    <property type="match status" value="1"/>
</dbReference>
<name>A0ABT3BMV4_9BACT</name>
<dbReference type="InterPro" id="IPR043129">
    <property type="entry name" value="ATPase_NBD"/>
</dbReference>
<evidence type="ECO:0000256" key="6">
    <source>
        <dbReference type="ARBA" id="ARBA00022840"/>
    </source>
</evidence>
<dbReference type="Gene3D" id="3.30.420.40">
    <property type="match status" value="2"/>
</dbReference>
<keyword evidence="6" id="KW-0067">ATP-binding</keyword>
<dbReference type="SUPFAM" id="SSF53067">
    <property type="entry name" value="Actin-like ATPase domain"/>
    <property type="match status" value="2"/>
</dbReference>
<accession>A0ABT3BMV4</accession>
<reference evidence="10 11" key="1">
    <citation type="journal article" date="2020" name="Int. J. Syst. Evol. Microbiol.">
        <title>Ureaplasma miroungigenitalium sp. nov. isolated from northern elephant seals (Mirounga angustirostris) and Ureaplasma zalophigenitalium sp. nov. isolated from California sea lions (Zalophus californianus).</title>
        <authorList>
            <person name="Volokhov D.V."/>
            <person name="Gulland F.M."/>
            <person name="Gao Y."/>
            <person name="Chizhikov V.E."/>
        </authorList>
    </citation>
    <scope>NUCLEOTIDE SEQUENCE [LARGE SCALE GENOMIC DNA]</scope>
    <source>
        <strain evidence="10 11">ES3182-GEN</strain>
    </source>
</reference>
<feature type="domain" description="Carbohydrate kinase FGGY N-terminal" evidence="8">
    <location>
        <begin position="6"/>
        <end position="254"/>
    </location>
</feature>
<dbReference type="PROSITE" id="PS00933">
    <property type="entry name" value="FGGY_KINASES_1"/>
    <property type="match status" value="1"/>
</dbReference>
<evidence type="ECO:0000259" key="9">
    <source>
        <dbReference type="Pfam" id="PF02782"/>
    </source>
</evidence>
<gene>
    <name evidence="10" type="primary">glpK</name>
    <name evidence="10" type="ORF">OF376_02165</name>
</gene>
<evidence type="ECO:0000259" key="8">
    <source>
        <dbReference type="Pfam" id="PF00370"/>
    </source>
</evidence>
<keyword evidence="11" id="KW-1185">Reference proteome</keyword>
<evidence type="ECO:0000256" key="3">
    <source>
        <dbReference type="ARBA" id="ARBA00022741"/>
    </source>
</evidence>
<evidence type="ECO:0000313" key="10">
    <source>
        <dbReference type="EMBL" id="MCV3728568.1"/>
    </source>
</evidence>
<keyword evidence="2 10" id="KW-0808">Transferase</keyword>
<organism evidence="10 11">
    <name type="scientific">Ureaplasma miroungigenitalium</name>
    <dbReference type="NCBI Taxonomy" id="1042321"/>
    <lineage>
        <taxon>Bacteria</taxon>
        <taxon>Bacillati</taxon>
        <taxon>Mycoplasmatota</taxon>
        <taxon>Mycoplasmoidales</taxon>
        <taxon>Mycoplasmoidaceae</taxon>
        <taxon>Ureaplasma</taxon>
    </lineage>
</organism>
<keyword evidence="5" id="KW-0319">Glycerol metabolism</keyword>
<evidence type="ECO:0000256" key="1">
    <source>
        <dbReference type="ARBA" id="ARBA00009156"/>
    </source>
</evidence>
<evidence type="ECO:0000256" key="2">
    <source>
        <dbReference type="ARBA" id="ARBA00022679"/>
    </source>
</evidence>
<dbReference type="Pfam" id="PF00370">
    <property type="entry name" value="FGGY_N"/>
    <property type="match status" value="1"/>
</dbReference>
<evidence type="ECO:0000256" key="7">
    <source>
        <dbReference type="ARBA" id="ARBA00043149"/>
    </source>
</evidence>
<dbReference type="InterPro" id="IPR018483">
    <property type="entry name" value="Carb_kinase_FGGY_CS"/>
</dbReference>
<dbReference type="InterPro" id="IPR005999">
    <property type="entry name" value="Glycerol_kin"/>
</dbReference>
<dbReference type="RefSeq" id="WP_263821883.1">
    <property type="nucleotide sequence ID" value="NZ_JAOXHL010000002.1"/>
</dbReference>
<evidence type="ECO:0000256" key="4">
    <source>
        <dbReference type="ARBA" id="ARBA00022777"/>
    </source>
</evidence>
<evidence type="ECO:0000256" key="5">
    <source>
        <dbReference type="ARBA" id="ARBA00022798"/>
    </source>
</evidence>
<evidence type="ECO:0000313" key="11">
    <source>
        <dbReference type="Proteomes" id="UP001208245"/>
    </source>
</evidence>
<keyword evidence="4 10" id="KW-0418">Kinase</keyword>
<proteinExistence type="inferred from homology"/>